<comment type="caution">
    <text evidence="5">The sequence shown here is derived from an EMBL/GenBank/DDBJ whole genome shotgun (WGS) entry which is preliminary data.</text>
</comment>
<feature type="non-terminal residue" evidence="5">
    <location>
        <position position="1"/>
    </location>
</feature>
<dbReference type="Gene3D" id="3.20.20.370">
    <property type="entry name" value="Glycoside hydrolase/deacetylase"/>
    <property type="match status" value="1"/>
</dbReference>
<accession>A0A2W2G2W8</accession>
<dbReference type="CDD" id="cd10917">
    <property type="entry name" value="CE4_NodB_like_6s_7s"/>
    <property type="match status" value="1"/>
</dbReference>
<name>A0A2W2G2W8_9ACTN</name>
<dbReference type="EMBL" id="POUA01000156">
    <property type="protein sequence ID" value="PZG42302.1"/>
    <property type="molecule type" value="Genomic_DNA"/>
</dbReference>
<dbReference type="PROSITE" id="PS51677">
    <property type="entry name" value="NODB"/>
    <property type="match status" value="1"/>
</dbReference>
<protein>
    <recommendedName>
        <fullName evidence="4">NodB homology domain-containing protein</fullName>
    </recommendedName>
</protein>
<dbReference type="Pfam" id="PF01522">
    <property type="entry name" value="Polysacc_deac_1"/>
    <property type="match status" value="1"/>
</dbReference>
<feature type="region of interest" description="Disordered" evidence="3">
    <location>
        <begin position="451"/>
        <end position="483"/>
    </location>
</feature>
<dbReference type="PANTHER" id="PTHR10587">
    <property type="entry name" value="GLYCOSYL TRANSFERASE-RELATED"/>
    <property type="match status" value="1"/>
</dbReference>
<feature type="domain" description="NodB homology" evidence="4">
    <location>
        <begin position="254"/>
        <end position="430"/>
    </location>
</feature>
<evidence type="ECO:0000313" key="5">
    <source>
        <dbReference type="EMBL" id="PZG42302.1"/>
    </source>
</evidence>
<evidence type="ECO:0000313" key="6">
    <source>
        <dbReference type="Proteomes" id="UP000248544"/>
    </source>
</evidence>
<dbReference type="AlphaFoldDB" id="A0A2W2G2W8"/>
<evidence type="ECO:0000259" key="4">
    <source>
        <dbReference type="PROSITE" id="PS51677"/>
    </source>
</evidence>
<evidence type="ECO:0000256" key="2">
    <source>
        <dbReference type="ARBA" id="ARBA00022801"/>
    </source>
</evidence>
<dbReference type="GO" id="GO:0005975">
    <property type="term" value="P:carbohydrate metabolic process"/>
    <property type="evidence" value="ECO:0007669"/>
    <property type="project" value="InterPro"/>
</dbReference>
<keyword evidence="1" id="KW-0479">Metal-binding</keyword>
<evidence type="ECO:0000256" key="3">
    <source>
        <dbReference type="SAM" id="MobiDB-lite"/>
    </source>
</evidence>
<keyword evidence="6" id="KW-1185">Reference proteome</keyword>
<dbReference type="Proteomes" id="UP000248544">
    <property type="component" value="Unassembled WGS sequence"/>
</dbReference>
<sequence>PAEAPLPSDPTMMEFVDPARVDGIDTRTIAGTTGSRIHVTYPSLPGAPALTDRLREEVARQVRAFTGKRGETGPTREFNVEWQITALSSDMVGVRLRSGEYGGLSWRNSTHTLWYHHAGKDSLGSARLLRDREALSTLAGMVKQRLAPRSPRVNVQAITPTEAMFDSIAFNRHGDLVVEFDDGQVGPVSLGRVAVAVPREEADPLLSAAGRHARLATEEAPRRAWDGPPIRAFAEAPPKAFSNEQGTVDCTRVKCVALTFNDGPGRYTADVLAVLARHGARATFFTLGANAAAQPEDLRRMRDDGHLVANHSWSHRNLSSLGTPTLSEQLSRTQSAVASVVGQVPTLMRPPYGSMGPEVSRVAEKMGLSVVKWNVDTRDLLDRDSRAIERRAVAGAAPGAIILMHDVYRPTLDALPGILTELGKRGYNFVTVPELDGLDAMEPGRTYYAGRTVSPGAEPGVSGRPQEASLFRQDARARRSAAR</sequence>
<dbReference type="RefSeq" id="WP_111168948.1">
    <property type="nucleotide sequence ID" value="NZ_POUA01000156.1"/>
</dbReference>
<dbReference type="PANTHER" id="PTHR10587:SF133">
    <property type="entry name" value="CHITIN DEACETYLASE 1-RELATED"/>
    <property type="match status" value="1"/>
</dbReference>
<organism evidence="5 6">
    <name type="scientific">Spongiactinospora gelatinilytica</name>
    <dbReference type="NCBI Taxonomy" id="2666298"/>
    <lineage>
        <taxon>Bacteria</taxon>
        <taxon>Bacillati</taxon>
        <taxon>Actinomycetota</taxon>
        <taxon>Actinomycetes</taxon>
        <taxon>Streptosporangiales</taxon>
        <taxon>Streptosporangiaceae</taxon>
        <taxon>Spongiactinospora</taxon>
    </lineage>
</organism>
<gene>
    <name evidence="5" type="ORF">C1I98_19920</name>
</gene>
<dbReference type="GO" id="GO:0046872">
    <property type="term" value="F:metal ion binding"/>
    <property type="evidence" value="ECO:0007669"/>
    <property type="project" value="UniProtKB-KW"/>
</dbReference>
<dbReference type="InterPro" id="IPR050248">
    <property type="entry name" value="Polysacc_deacetylase_ArnD"/>
</dbReference>
<dbReference type="InterPro" id="IPR011330">
    <property type="entry name" value="Glyco_hydro/deAcase_b/a-brl"/>
</dbReference>
<dbReference type="GO" id="GO:0016810">
    <property type="term" value="F:hydrolase activity, acting on carbon-nitrogen (but not peptide) bonds"/>
    <property type="evidence" value="ECO:0007669"/>
    <property type="project" value="InterPro"/>
</dbReference>
<proteinExistence type="predicted"/>
<evidence type="ECO:0000256" key="1">
    <source>
        <dbReference type="ARBA" id="ARBA00022723"/>
    </source>
</evidence>
<dbReference type="SUPFAM" id="SSF88713">
    <property type="entry name" value="Glycoside hydrolase/deacetylase"/>
    <property type="match status" value="1"/>
</dbReference>
<dbReference type="GO" id="GO:0016020">
    <property type="term" value="C:membrane"/>
    <property type="evidence" value="ECO:0007669"/>
    <property type="project" value="TreeGrafter"/>
</dbReference>
<reference evidence="5 6" key="1">
    <citation type="submission" date="2018-01" db="EMBL/GenBank/DDBJ databases">
        <title>Draft genome sequence of Sphaerisporangium sp. 7K107.</title>
        <authorList>
            <person name="Sahin N."/>
            <person name="Saygin H."/>
            <person name="Ay H."/>
        </authorList>
    </citation>
    <scope>NUCLEOTIDE SEQUENCE [LARGE SCALE GENOMIC DNA]</scope>
    <source>
        <strain evidence="5 6">7K107</strain>
    </source>
</reference>
<dbReference type="InterPro" id="IPR002509">
    <property type="entry name" value="NODB_dom"/>
</dbReference>
<keyword evidence="2" id="KW-0378">Hydrolase</keyword>